<protein>
    <submittedName>
        <fullName evidence="3">Uncharacterized protein LOC106011266</fullName>
    </submittedName>
</protein>
<evidence type="ECO:0000256" key="1">
    <source>
        <dbReference type="SAM" id="MobiDB-lite"/>
    </source>
</evidence>
<feature type="region of interest" description="Disordered" evidence="1">
    <location>
        <begin position="116"/>
        <end position="137"/>
    </location>
</feature>
<gene>
    <name evidence="3" type="primary">LOC106011266</name>
</gene>
<name>A0ABM0ZW62_APLCA</name>
<proteinExistence type="predicted"/>
<dbReference type="RefSeq" id="XP_012935785.1">
    <property type="nucleotide sequence ID" value="XM_013080331.1"/>
</dbReference>
<accession>A0ABM0ZW62</accession>
<organism evidence="2 3">
    <name type="scientific">Aplysia californica</name>
    <name type="common">California sea hare</name>
    <dbReference type="NCBI Taxonomy" id="6500"/>
    <lineage>
        <taxon>Eukaryota</taxon>
        <taxon>Metazoa</taxon>
        <taxon>Spiralia</taxon>
        <taxon>Lophotrochozoa</taxon>
        <taxon>Mollusca</taxon>
        <taxon>Gastropoda</taxon>
        <taxon>Heterobranchia</taxon>
        <taxon>Euthyneura</taxon>
        <taxon>Tectipleura</taxon>
        <taxon>Aplysiida</taxon>
        <taxon>Aplysioidea</taxon>
        <taxon>Aplysiidae</taxon>
        <taxon>Aplysia</taxon>
    </lineage>
</organism>
<evidence type="ECO:0000313" key="3">
    <source>
        <dbReference type="RefSeq" id="XP_012935785.1"/>
    </source>
</evidence>
<dbReference type="Proteomes" id="UP000694888">
    <property type="component" value="Unplaced"/>
</dbReference>
<keyword evidence="2" id="KW-1185">Reference proteome</keyword>
<sequence length="137" mass="15079">MQRPNSLSVYIRSKVGRMLSTTILQRGVPTFSSWLPGGRPFVFSFCQKPHESSPFGQLSCLGSPSVDVVVNDRSHCFFHGRHCGVAADGLGVVLLEDCDNFKSEFAMAFPSQSDPDPWPVIRQGSTGSHEVRKSFNC</sequence>
<reference evidence="3" key="1">
    <citation type="submission" date="2025-08" db="UniProtKB">
        <authorList>
            <consortium name="RefSeq"/>
        </authorList>
    </citation>
    <scope>IDENTIFICATION</scope>
</reference>
<dbReference type="GeneID" id="106011266"/>
<evidence type="ECO:0000313" key="2">
    <source>
        <dbReference type="Proteomes" id="UP000694888"/>
    </source>
</evidence>